<evidence type="ECO:0000313" key="3">
    <source>
        <dbReference type="Proteomes" id="UP000500938"/>
    </source>
</evidence>
<name>A0A6M4IRZ2_9BACT</name>
<protein>
    <submittedName>
        <fullName evidence="2">DUF4281 domain-containing protein</fullName>
    </submittedName>
</protein>
<dbReference type="Proteomes" id="UP000500938">
    <property type="component" value="Chromosome"/>
</dbReference>
<dbReference type="EMBL" id="CP053085">
    <property type="protein sequence ID" value="QJR36509.1"/>
    <property type="molecule type" value="Genomic_DNA"/>
</dbReference>
<keyword evidence="3" id="KW-1185">Reference proteome</keyword>
<dbReference type="KEGG" id="ggr:HKW67_13840"/>
<dbReference type="Pfam" id="PF14108">
    <property type="entry name" value="ABA4-like"/>
    <property type="match status" value="1"/>
</dbReference>
<dbReference type="RefSeq" id="WP_171225941.1">
    <property type="nucleotide sequence ID" value="NZ_CP053085.1"/>
</dbReference>
<feature type="transmembrane region" description="Helical" evidence="1">
    <location>
        <begin position="106"/>
        <end position="128"/>
    </location>
</feature>
<feature type="transmembrane region" description="Helical" evidence="1">
    <location>
        <begin position="74"/>
        <end position="94"/>
    </location>
</feature>
<keyword evidence="1" id="KW-0812">Transmembrane</keyword>
<dbReference type="AlphaFoldDB" id="A0A6M4IRZ2"/>
<gene>
    <name evidence="2" type="ORF">HKW67_13840</name>
</gene>
<keyword evidence="1" id="KW-1133">Transmembrane helix</keyword>
<keyword evidence="1" id="KW-0472">Membrane</keyword>
<reference evidence="2 3" key="1">
    <citation type="submission" date="2020-05" db="EMBL/GenBank/DDBJ databases">
        <title>Complete genome sequence of Gemmatimonas greenlandica TET16.</title>
        <authorList>
            <person name="Zeng Y."/>
        </authorList>
    </citation>
    <scope>NUCLEOTIDE SEQUENCE [LARGE SCALE GENOMIC DNA]</scope>
    <source>
        <strain evidence="2 3">TET16</strain>
    </source>
</reference>
<feature type="transmembrane region" description="Helical" evidence="1">
    <location>
        <begin position="6"/>
        <end position="23"/>
    </location>
</feature>
<proteinExistence type="predicted"/>
<feature type="transmembrane region" description="Helical" evidence="1">
    <location>
        <begin position="35"/>
        <end position="54"/>
    </location>
</feature>
<accession>A0A6M4IRZ2</accession>
<dbReference type="InterPro" id="IPR025461">
    <property type="entry name" value="ABA4-like"/>
</dbReference>
<evidence type="ECO:0000313" key="2">
    <source>
        <dbReference type="EMBL" id="QJR36509.1"/>
    </source>
</evidence>
<evidence type="ECO:0000256" key="1">
    <source>
        <dbReference type="SAM" id="Phobius"/>
    </source>
</evidence>
<organism evidence="2 3">
    <name type="scientific">Gemmatimonas groenlandica</name>
    <dbReference type="NCBI Taxonomy" id="2732249"/>
    <lineage>
        <taxon>Bacteria</taxon>
        <taxon>Pseudomonadati</taxon>
        <taxon>Gemmatimonadota</taxon>
        <taxon>Gemmatimonadia</taxon>
        <taxon>Gemmatimonadales</taxon>
        <taxon>Gemmatimonadaceae</taxon>
        <taxon>Gemmatimonas</taxon>
    </lineage>
</organism>
<sequence length="140" mass="15297">MSDAQLFQYANTTALVSWIVLVVQPKRTAPTLRFVVPLAMAVLYIWALSTAPANPDGGFGSLAQVKALFTQDRAVLAGWVHYLAFDFFIGCWMVMDAAERGIKHLLVVPCMLLTFMFGPVGLLLYVGLRTAMSGRAVKTA</sequence>